<dbReference type="Gene3D" id="1.25.10.10">
    <property type="entry name" value="Leucine-rich Repeat Variant"/>
    <property type="match status" value="1"/>
</dbReference>
<proteinExistence type="predicted"/>
<dbReference type="RefSeq" id="WP_123131795.1">
    <property type="nucleotide sequence ID" value="NZ_RJJE01000002.1"/>
</dbReference>
<feature type="region of interest" description="Disordered" evidence="1">
    <location>
        <begin position="155"/>
        <end position="175"/>
    </location>
</feature>
<dbReference type="SUPFAM" id="SSF48371">
    <property type="entry name" value="ARM repeat"/>
    <property type="match status" value="1"/>
</dbReference>
<dbReference type="EMBL" id="RJJE01000002">
    <property type="protein sequence ID" value="RNI32495.1"/>
    <property type="molecule type" value="Genomic_DNA"/>
</dbReference>
<evidence type="ECO:0000313" key="2">
    <source>
        <dbReference type="EMBL" id="RNI32495.1"/>
    </source>
</evidence>
<keyword evidence="3" id="KW-1185">Reference proteome</keyword>
<name>A0A3M9N528_9BACT</name>
<evidence type="ECO:0000256" key="1">
    <source>
        <dbReference type="SAM" id="MobiDB-lite"/>
    </source>
</evidence>
<accession>A0A3M9N528</accession>
<comment type="caution">
    <text evidence="2">The sequence shown here is derived from an EMBL/GenBank/DDBJ whole genome shotgun (WGS) entry which is preliminary data.</text>
</comment>
<sequence>MPFKQIETLLEKYYNGETSLEEENQLKDFFQQTKLLPDHLKAHAIQFEYYAQEQEVELDKFLADDWLFEKIGQPQMTASPAAPKEKTFFQQYAWQMAASISLLLVAFWAGNYFRQDSAPNKVAAVQEQPQTQAAPLVTEITPAPETSALAATETDPLPAQTAAPESEKEISSSPRRKTITVLASATVAHASASDRLQMVRQELETEGLTPQESKKVIRQLVKTMNQDNNVNVRLAACEALYRFKDRPEVRKAFIQALGTQTDPMMQLTLIEIVISLKEKNAVPHLQDLSTRDNLLPIIKLKAQEGLGTLI</sequence>
<organism evidence="2 3">
    <name type="scientific">Rufibacter immobilis</name>
    <dbReference type="NCBI Taxonomy" id="1348778"/>
    <lineage>
        <taxon>Bacteria</taxon>
        <taxon>Pseudomonadati</taxon>
        <taxon>Bacteroidota</taxon>
        <taxon>Cytophagia</taxon>
        <taxon>Cytophagales</taxon>
        <taxon>Hymenobacteraceae</taxon>
        <taxon>Rufibacter</taxon>
    </lineage>
</organism>
<dbReference type="InterPro" id="IPR011989">
    <property type="entry name" value="ARM-like"/>
</dbReference>
<reference evidence="2 3" key="1">
    <citation type="submission" date="2018-11" db="EMBL/GenBank/DDBJ databases">
        <title>Rufibacter latericius sp. nov., isolated from water in Baiyang Lake.</title>
        <authorList>
            <person name="Yang Y."/>
        </authorList>
    </citation>
    <scope>NUCLEOTIDE SEQUENCE [LARGE SCALE GENOMIC DNA]</scope>
    <source>
        <strain evidence="2 3">MCC P1</strain>
    </source>
</reference>
<dbReference type="OrthoDB" id="978644at2"/>
<dbReference type="AlphaFoldDB" id="A0A3M9N528"/>
<dbReference type="InterPro" id="IPR016024">
    <property type="entry name" value="ARM-type_fold"/>
</dbReference>
<evidence type="ECO:0000313" key="3">
    <source>
        <dbReference type="Proteomes" id="UP000271010"/>
    </source>
</evidence>
<gene>
    <name evidence="2" type="ORF">EFA69_04015</name>
</gene>
<protein>
    <submittedName>
        <fullName evidence="2">HEAT repeat domain-containing protein</fullName>
    </submittedName>
</protein>
<dbReference type="Pfam" id="PF13646">
    <property type="entry name" value="HEAT_2"/>
    <property type="match status" value="1"/>
</dbReference>
<dbReference type="Proteomes" id="UP000271010">
    <property type="component" value="Unassembled WGS sequence"/>
</dbReference>